<name>A0AAV2DCN5_9ROSI</name>
<evidence type="ECO:0000313" key="1">
    <source>
        <dbReference type="EMBL" id="CAL1371062.1"/>
    </source>
</evidence>
<proteinExistence type="predicted"/>
<keyword evidence="2" id="KW-1185">Reference proteome</keyword>
<dbReference type="EMBL" id="OZ034815">
    <property type="protein sequence ID" value="CAL1371062.1"/>
    <property type="molecule type" value="Genomic_DNA"/>
</dbReference>
<gene>
    <name evidence="1" type="ORF">LTRI10_LOCUS13147</name>
</gene>
<dbReference type="AlphaFoldDB" id="A0AAV2DCN5"/>
<dbReference type="Proteomes" id="UP001497516">
    <property type="component" value="Chromosome 2"/>
</dbReference>
<protein>
    <submittedName>
        <fullName evidence="1">Uncharacterized protein</fullName>
    </submittedName>
</protein>
<organism evidence="1 2">
    <name type="scientific">Linum trigynum</name>
    <dbReference type="NCBI Taxonomy" id="586398"/>
    <lineage>
        <taxon>Eukaryota</taxon>
        <taxon>Viridiplantae</taxon>
        <taxon>Streptophyta</taxon>
        <taxon>Embryophyta</taxon>
        <taxon>Tracheophyta</taxon>
        <taxon>Spermatophyta</taxon>
        <taxon>Magnoliopsida</taxon>
        <taxon>eudicotyledons</taxon>
        <taxon>Gunneridae</taxon>
        <taxon>Pentapetalae</taxon>
        <taxon>rosids</taxon>
        <taxon>fabids</taxon>
        <taxon>Malpighiales</taxon>
        <taxon>Linaceae</taxon>
        <taxon>Linum</taxon>
    </lineage>
</organism>
<evidence type="ECO:0000313" key="2">
    <source>
        <dbReference type="Proteomes" id="UP001497516"/>
    </source>
</evidence>
<accession>A0AAV2DCN5</accession>
<sequence>MEPVVLFFSHPYEAARKRTNGCRCVLTGSDSTSESRESAAKTQLRIAFDSEQQKPLLRSFSFAFLVG</sequence>
<reference evidence="1 2" key="1">
    <citation type="submission" date="2024-04" db="EMBL/GenBank/DDBJ databases">
        <authorList>
            <person name="Fracassetti M."/>
        </authorList>
    </citation>
    <scope>NUCLEOTIDE SEQUENCE [LARGE SCALE GENOMIC DNA]</scope>
</reference>